<proteinExistence type="predicted"/>
<feature type="domain" description="Chitin-binding type-2" evidence="6">
    <location>
        <begin position="24"/>
        <end position="82"/>
    </location>
</feature>
<accession>A0A811UN42</accession>
<sequence length="243" mass="26954">MAIRGHTVIVLGREVPQLSSHCAVRSCPAPNGRFADDDQCDAYLECKEGVGEEKLCPDGLLFNQRTKNTGDCTYLPFTTCKERTRLQPANGTAECPRQFGFYNSGDPKNCGVYKNCAHGEVTLTKCPEGLAFNVESYQCDWPDLVAECDAEGFLGFTCPPPETVDGAEKEVDTSPEGELRYFRHPNTCKKYFVCVNGHPRLYNCGKYLAFNVETKLCDFYTHVPECYALLKEKKAAAAASRQA</sequence>
<organism evidence="7 8">
    <name type="scientific">Ceratitis capitata</name>
    <name type="common">Mediterranean fruit fly</name>
    <name type="synonym">Tephritis capitata</name>
    <dbReference type="NCBI Taxonomy" id="7213"/>
    <lineage>
        <taxon>Eukaryota</taxon>
        <taxon>Metazoa</taxon>
        <taxon>Ecdysozoa</taxon>
        <taxon>Arthropoda</taxon>
        <taxon>Hexapoda</taxon>
        <taxon>Insecta</taxon>
        <taxon>Pterygota</taxon>
        <taxon>Neoptera</taxon>
        <taxon>Endopterygota</taxon>
        <taxon>Diptera</taxon>
        <taxon>Brachycera</taxon>
        <taxon>Muscomorpha</taxon>
        <taxon>Tephritoidea</taxon>
        <taxon>Tephritidae</taxon>
        <taxon>Ceratitis</taxon>
        <taxon>Ceratitis</taxon>
    </lineage>
</organism>
<protein>
    <submittedName>
        <fullName evidence="7">(Mediterranean fruit fly) hypothetical protein</fullName>
    </submittedName>
</protein>
<dbReference type="Gene3D" id="2.170.140.10">
    <property type="entry name" value="Chitin binding domain"/>
    <property type="match status" value="3"/>
</dbReference>
<dbReference type="InterPro" id="IPR051940">
    <property type="entry name" value="Chitin_bind-dev_reg"/>
</dbReference>
<comment type="caution">
    <text evidence="7">The sequence shown here is derived from an EMBL/GenBank/DDBJ whole genome shotgun (WGS) entry which is preliminary data.</text>
</comment>
<evidence type="ECO:0000256" key="2">
    <source>
        <dbReference type="ARBA" id="ARBA00022729"/>
    </source>
</evidence>
<dbReference type="SMART" id="SM00494">
    <property type="entry name" value="ChtBD2"/>
    <property type="match status" value="3"/>
</dbReference>
<keyword evidence="1" id="KW-0147">Chitin-binding</keyword>
<dbReference type="PANTHER" id="PTHR23301:SF98">
    <property type="entry name" value="CHITIN-BINDING TYPE-2 DOMAIN-CONTAINING PROTEIN-RELATED"/>
    <property type="match status" value="1"/>
</dbReference>
<dbReference type="GO" id="GO:0005576">
    <property type="term" value="C:extracellular region"/>
    <property type="evidence" value="ECO:0007669"/>
    <property type="project" value="InterPro"/>
</dbReference>
<dbReference type="InterPro" id="IPR002557">
    <property type="entry name" value="Chitin-bd_dom"/>
</dbReference>
<gene>
    <name evidence="7" type="ORF">CCAP1982_LOCUS7749</name>
</gene>
<dbReference type="Pfam" id="PF01607">
    <property type="entry name" value="CBM_14"/>
    <property type="match status" value="3"/>
</dbReference>
<dbReference type="PANTHER" id="PTHR23301">
    <property type="entry name" value="CHITIN BINDING PERITROPHIN-A"/>
    <property type="match status" value="1"/>
</dbReference>
<name>A0A811UN42_CERCA</name>
<evidence type="ECO:0000259" key="6">
    <source>
        <dbReference type="PROSITE" id="PS50940"/>
    </source>
</evidence>
<evidence type="ECO:0000256" key="5">
    <source>
        <dbReference type="ARBA" id="ARBA00023180"/>
    </source>
</evidence>
<dbReference type="InterPro" id="IPR036508">
    <property type="entry name" value="Chitin-bd_dom_sf"/>
</dbReference>
<evidence type="ECO:0000256" key="1">
    <source>
        <dbReference type="ARBA" id="ARBA00022669"/>
    </source>
</evidence>
<evidence type="ECO:0000313" key="8">
    <source>
        <dbReference type="Proteomes" id="UP000606786"/>
    </source>
</evidence>
<reference evidence="7" key="1">
    <citation type="submission" date="2020-11" db="EMBL/GenBank/DDBJ databases">
        <authorList>
            <person name="Whitehead M."/>
        </authorList>
    </citation>
    <scope>NUCLEOTIDE SEQUENCE</scope>
    <source>
        <strain evidence="7">EGII</strain>
    </source>
</reference>
<dbReference type="EMBL" id="CAJHJT010000012">
    <property type="protein sequence ID" value="CAD6999215.1"/>
    <property type="molecule type" value="Genomic_DNA"/>
</dbReference>
<keyword evidence="8" id="KW-1185">Reference proteome</keyword>
<feature type="domain" description="Chitin-binding type-2" evidence="6">
    <location>
        <begin position="92"/>
        <end position="150"/>
    </location>
</feature>
<keyword evidence="4" id="KW-1015">Disulfide bond</keyword>
<feature type="domain" description="Chitin-binding type-2" evidence="6">
    <location>
        <begin position="171"/>
        <end position="228"/>
    </location>
</feature>
<dbReference type="SUPFAM" id="SSF57625">
    <property type="entry name" value="Invertebrate chitin-binding proteins"/>
    <property type="match status" value="3"/>
</dbReference>
<dbReference type="AlphaFoldDB" id="A0A811UN42"/>
<evidence type="ECO:0000313" key="7">
    <source>
        <dbReference type="EMBL" id="CAD6999215.1"/>
    </source>
</evidence>
<evidence type="ECO:0000256" key="3">
    <source>
        <dbReference type="ARBA" id="ARBA00022737"/>
    </source>
</evidence>
<dbReference type="OrthoDB" id="9991479at2759"/>
<keyword evidence="3" id="KW-0677">Repeat</keyword>
<keyword evidence="2" id="KW-0732">Signal</keyword>
<dbReference type="Proteomes" id="UP000606786">
    <property type="component" value="Unassembled WGS sequence"/>
</dbReference>
<dbReference type="GO" id="GO:0008061">
    <property type="term" value="F:chitin binding"/>
    <property type="evidence" value="ECO:0007669"/>
    <property type="project" value="UniProtKB-KW"/>
</dbReference>
<dbReference type="PROSITE" id="PS50940">
    <property type="entry name" value="CHIT_BIND_II"/>
    <property type="match status" value="3"/>
</dbReference>
<evidence type="ECO:0000256" key="4">
    <source>
        <dbReference type="ARBA" id="ARBA00023157"/>
    </source>
</evidence>
<keyword evidence="5" id="KW-0325">Glycoprotein</keyword>